<evidence type="ECO:0000313" key="1">
    <source>
        <dbReference type="EMBL" id="OAJ95001.1"/>
    </source>
</evidence>
<dbReference type="RefSeq" id="WP_049844785.1">
    <property type="nucleotide sequence ID" value="NZ_LLEI02000021.1"/>
</dbReference>
<dbReference type="EMBL" id="LLEI02000021">
    <property type="protein sequence ID" value="OAJ95001.1"/>
    <property type="molecule type" value="Genomic_DNA"/>
</dbReference>
<accession>A0A177Y2G1</accession>
<reference evidence="1 2" key="1">
    <citation type="journal article" date="2016" name="Syst. Appl. Microbiol.">
        <title>Vibrio bivalvicida sp. nov., a novel larval pathogen for bivalve molluscs reared in a hatchery.</title>
        <authorList>
            <person name="Dubert J."/>
            <person name="Romalde J.L."/>
            <person name="Prado S."/>
            <person name="Barja J.L."/>
        </authorList>
    </citation>
    <scope>NUCLEOTIDE SEQUENCE [LARGE SCALE GENOMIC DNA]</scope>
    <source>
        <strain evidence="1 2">605</strain>
    </source>
</reference>
<dbReference type="Proteomes" id="UP000078406">
    <property type="component" value="Unassembled WGS sequence"/>
</dbReference>
<protein>
    <submittedName>
        <fullName evidence="1">Uncharacterized protein</fullName>
    </submittedName>
</protein>
<sequence length="90" mass="10682">MASQPECLKRGSERELLNMLKMKHINHFHVKRKGFSYFCFYDDENEGFSMFKINDGQQTVSRMLIKANSISEFLNSDIISDIEDFKKIYF</sequence>
<dbReference type="AlphaFoldDB" id="A0A177Y2G1"/>
<organism evidence="1 2">
    <name type="scientific">Vibrio bivalvicida</name>
    <dbReference type="NCBI Taxonomy" id="1276888"/>
    <lineage>
        <taxon>Bacteria</taxon>
        <taxon>Pseudomonadati</taxon>
        <taxon>Pseudomonadota</taxon>
        <taxon>Gammaproteobacteria</taxon>
        <taxon>Vibrionales</taxon>
        <taxon>Vibrionaceae</taxon>
        <taxon>Vibrio</taxon>
        <taxon>Vibrio oreintalis group</taxon>
    </lineage>
</organism>
<gene>
    <name evidence="1" type="ORF">APB76_06880</name>
</gene>
<proteinExistence type="predicted"/>
<comment type="caution">
    <text evidence="1">The sequence shown here is derived from an EMBL/GenBank/DDBJ whole genome shotgun (WGS) entry which is preliminary data.</text>
</comment>
<evidence type="ECO:0000313" key="2">
    <source>
        <dbReference type="Proteomes" id="UP000078406"/>
    </source>
</evidence>
<name>A0A177Y2G1_9VIBR</name>